<feature type="transmembrane region" description="Helical" evidence="1">
    <location>
        <begin position="119"/>
        <end position="137"/>
    </location>
</feature>
<dbReference type="RefSeq" id="WP_185991528.1">
    <property type="nucleotide sequence ID" value="NZ_JACCAE010000001.1"/>
</dbReference>
<dbReference type="AlphaFoldDB" id="A0A852VRB3"/>
<protein>
    <submittedName>
        <fullName evidence="2">Uncharacterized membrane protein YhaH (DUF805 family)</fullName>
    </submittedName>
</protein>
<gene>
    <name evidence="2" type="ORF">BJY20_002148</name>
</gene>
<accession>A0A852VRB3</accession>
<sequence>MDAVEWARTVGSEDEHGLRDLEDVVLWKHPDNGARLKWDEDRGLGLYGVFVVAYGFAACAPVVGPAVFSGATYRGILGDGEVDVDSAFPLTAVAFIVGVVFLVGMLVQWWRERSRSTAVLVFAVLAVVCGLVTLLLANDYTDEFRGNATLLLIPVWIVIAVGVVVALAHVASPAESRRARLATKGLADESRALLLGERDAALRVLSDRGMVTGHDLASLSARALGELHVATEDARGE</sequence>
<comment type="caution">
    <text evidence="2">The sequence shown here is derived from an EMBL/GenBank/DDBJ whole genome shotgun (WGS) entry which is preliminary data.</text>
</comment>
<proteinExistence type="predicted"/>
<feature type="transmembrane region" description="Helical" evidence="1">
    <location>
        <begin position="149"/>
        <end position="171"/>
    </location>
</feature>
<feature type="transmembrane region" description="Helical" evidence="1">
    <location>
        <begin position="88"/>
        <end position="107"/>
    </location>
</feature>
<keyword evidence="1" id="KW-0472">Membrane</keyword>
<evidence type="ECO:0000313" key="3">
    <source>
        <dbReference type="Proteomes" id="UP000554054"/>
    </source>
</evidence>
<organism evidence="2 3">
    <name type="scientific">Janibacter cremeus</name>
    <dbReference type="NCBI Taxonomy" id="1285192"/>
    <lineage>
        <taxon>Bacteria</taxon>
        <taxon>Bacillati</taxon>
        <taxon>Actinomycetota</taxon>
        <taxon>Actinomycetes</taxon>
        <taxon>Micrococcales</taxon>
        <taxon>Intrasporangiaceae</taxon>
        <taxon>Janibacter</taxon>
    </lineage>
</organism>
<reference evidence="2 3" key="1">
    <citation type="submission" date="2020-07" db="EMBL/GenBank/DDBJ databases">
        <title>Sequencing the genomes of 1000 actinobacteria strains.</title>
        <authorList>
            <person name="Klenk H.-P."/>
        </authorList>
    </citation>
    <scope>NUCLEOTIDE SEQUENCE [LARGE SCALE GENOMIC DNA]</scope>
    <source>
        <strain evidence="2 3">DSM 26154</strain>
    </source>
</reference>
<keyword evidence="1" id="KW-0812">Transmembrane</keyword>
<name>A0A852VRB3_9MICO</name>
<keyword evidence="3" id="KW-1185">Reference proteome</keyword>
<keyword evidence="1" id="KW-1133">Transmembrane helix</keyword>
<dbReference type="Proteomes" id="UP000554054">
    <property type="component" value="Unassembled WGS sequence"/>
</dbReference>
<evidence type="ECO:0000313" key="2">
    <source>
        <dbReference type="EMBL" id="NYF98756.1"/>
    </source>
</evidence>
<feature type="transmembrane region" description="Helical" evidence="1">
    <location>
        <begin position="44"/>
        <end position="68"/>
    </location>
</feature>
<evidence type="ECO:0000256" key="1">
    <source>
        <dbReference type="SAM" id="Phobius"/>
    </source>
</evidence>
<dbReference type="EMBL" id="JACCAE010000001">
    <property type="protein sequence ID" value="NYF98756.1"/>
    <property type="molecule type" value="Genomic_DNA"/>
</dbReference>